<comment type="caution">
    <text evidence="1">The sequence shown here is derived from an EMBL/GenBank/DDBJ whole genome shotgun (WGS) entry which is preliminary data.</text>
</comment>
<keyword evidence="2" id="KW-1185">Reference proteome</keyword>
<proteinExistence type="predicted"/>
<reference evidence="2" key="1">
    <citation type="journal article" date="2019" name="Int. J. Syst. Evol. Microbiol.">
        <title>The Global Catalogue of Microorganisms (GCM) 10K type strain sequencing project: providing services to taxonomists for standard genome sequencing and annotation.</title>
        <authorList>
            <consortium name="The Broad Institute Genomics Platform"/>
            <consortium name="The Broad Institute Genome Sequencing Center for Infectious Disease"/>
            <person name="Wu L."/>
            <person name="Ma J."/>
        </authorList>
    </citation>
    <scope>NUCLEOTIDE SEQUENCE [LARGE SCALE GENOMIC DNA]</scope>
    <source>
        <strain evidence="2">CGMCC 1.15928</strain>
    </source>
</reference>
<dbReference type="EMBL" id="BMKF01000001">
    <property type="protein sequence ID" value="GGB64495.1"/>
    <property type="molecule type" value="Genomic_DNA"/>
</dbReference>
<accession>A0ABQ1JBV7</accession>
<evidence type="ECO:0000313" key="2">
    <source>
        <dbReference type="Proteomes" id="UP000628854"/>
    </source>
</evidence>
<gene>
    <name evidence="1" type="ORF">GCM10011503_11610</name>
</gene>
<sequence length="130" mass="14441">MAFNANSQAGSCWDVGCSPDKTFDIQDAQDALDLGIQQYEFSMDAYGIYEFDPIRDCFQTCQTNYENTVTACHNEFALSGVQPWVPQPSPTTQDPNPAPITAYQWCIDQAADKQRTCLGPFGTTYKACMP</sequence>
<evidence type="ECO:0000313" key="1">
    <source>
        <dbReference type="EMBL" id="GGB64495.1"/>
    </source>
</evidence>
<name>A0ABQ1JBV7_9PROT</name>
<dbReference type="Proteomes" id="UP000628854">
    <property type="component" value="Unassembled WGS sequence"/>
</dbReference>
<organism evidence="1 2">
    <name type="scientific">Henriciella pelagia</name>
    <dbReference type="NCBI Taxonomy" id="1977912"/>
    <lineage>
        <taxon>Bacteria</taxon>
        <taxon>Pseudomonadati</taxon>
        <taxon>Pseudomonadota</taxon>
        <taxon>Alphaproteobacteria</taxon>
        <taxon>Hyphomonadales</taxon>
        <taxon>Hyphomonadaceae</taxon>
        <taxon>Henriciella</taxon>
    </lineage>
</organism>
<protein>
    <submittedName>
        <fullName evidence="1">Uncharacterized protein</fullName>
    </submittedName>
</protein>
<dbReference type="RefSeq" id="WP_143434497.1">
    <property type="nucleotide sequence ID" value="NZ_BMKF01000001.1"/>
</dbReference>